<evidence type="ECO:0000313" key="4">
    <source>
        <dbReference type="Proteomes" id="UP001597135"/>
    </source>
</evidence>
<dbReference type="RefSeq" id="WP_386804449.1">
    <property type="nucleotide sequence ID" value="NZ_JBHTMU010000025.1"/>
</dbReference>
<accession>A0ABW3ZK89</accession>
<proteinExistence type="predicted"/>
<feature type="repeat" description="TPR" evidence="1">
    <location>
        <begin position="105"/>
        <end position="138"/>
    </location>
</feature>
<feature type="chain" id="PRO_5047383631" description="Tetratricopeptide repeat protein" evidence="2">
    <location>
        <begin position="30"/>
        <end position="191"/>
    </location>
</feature>
<evidence type="ECO:0000256" key="1">
    <source>
        <dbReference type="PROSITE-ProRule" id="PRU00339"/>
    </source>
</evidence>
<evidence type="ECO:0008006" key="5">
    <source>
        <dbReference type="Google" id="ProtNLM"/>
    </source>
</evidence>
<reference evidence="4" key="1">
    <citation type="journal article" date="2019" name="Int. J. Syst. Evol. Microbiol.">
        <title>The Global Catalogue of Microorganisms (GCM) 10K type strain sequencing project: providing services to taxonomists for standard genome sequencing and annotation.</title>
        <authorList>
            <consortium name="The Broad Institute Genomics Platform"/>
            <consortium name="The Broad Institute Genome Sequencing Center for Infectious Disease"/>
            <person name="Wu L."/>
            <person name="Ma J."/>
        </authorList>
    </citation>
    <scope>NUCLEOTIDE SEQUENCE [LARGE SCALE GENOMIC DNA]</scope>
    <source>
        <strain evidence="4">CCUG 62953</strain>
    </source>
</reference>
<keyword evidence="2" id="KW-0732">Signal</keyword>
<dbReference type="Gene3D" id="1.25.40.10">
    <property type="entry name" value="Tetratricopeptide repeat domain"/>
    <property type="match status" value="1"/>
</dbReference>
<gene>
    <name evidence="3" type="ORF">ACFQ4E_13630</name>
</gene>
<dbReference type="InterPro" id="IPR019734">
    <property type="entry name" value="TPR_rpt"/>
</dbReference>
<keyword evidence="4" id="KW-1185">Reference proteome</keyword>
<organism evidence="3 4">
    <name type="scientific">Litorisediminicola beolgyonensis</name>
    <dbReference type="NCBI Taxonomy" id="1173614"/>
    <lineage>
        <taxon>Bacteria</taxon>
        <taxon>Pseudomonadati</taxon>
        <taxon>Pseudomonadota</taxon>
        <taxon>Alphaproteobacteria</taxon>
        <taxon>Rhodobacterales</taxon>
        <taxon>Paracoccaceae</taxon>
        <taxon>Litorisediminicola</taxon>
    </lineage>
</organism>
<dbReference type="PROSITE" id="PS50005">
    <property type="entry name" value="TPR"/>
    <property type="match status" value="1"/>
</dbReference>
<dbReference type="InterPro" id="IPR011990">
    <property type="entry name" value="TPR-like_helical_dom_sf"/>
</dbReference>
<evidence type="ECO:0000256" key="2">
    <source>
        <dbReference type="SAM" id="SignalP"/>
    </source>
</evidence>
<evidence type="ECO:0000313" key="3">
    <source>
        <dbReference type="EMBL" id="MFD1343464.1"/>
    </source>
</evidence>
<dbReference type="SMART" id="SM00028">
    <property type="entry name" value="TPR"/>
    <property type="match status" value="2"/>
</dbReference>
<keyword evidence="1" id="KW-0802">TPR repeat</keyword>
<protein>
    <recommendedName>
        <fullName evidence="5">Tetratricopeptide repeat protein</fullName>
    </recommendedName>
</protein>
<feature type="signal peptide" evidence="2">
    <location>
        <begin position="1"/>
        <end position="29"/>
    </location>
</feature>
<dbReference type="EMBL" id="JBHTMU010000025">
    <property type="protein sequence ID" value="MFD1343464.1"/>
    <property type="molecule type" value="Genomic_DNA"/>
</dbReference>
<name>A0ABW3ZK89_9RHOB</name>
<comment type="caution">
    <text evidence="3">The sequence shown here is derived from an EMBL/GenBank/DDBJ whole genome shotgun (WGS) entry which is preliminary data.</text>
</comment>
<sequence length="191" mass="20509">MTAHAPKIKSVVAAFLLSLPLCPGGPALAQAGSEKSDGLLERLAEAEDAVTAGRIEREIRLEWSKSGSAAMDLLLKRGRDALEVNEVGRAIDHLTALTDHAPAFAEGWHALALAYYTDERFGPAVYALERTLALNPNHFGALRGLGAVFDQLEKPALAFDAYSRAAALRPHDEDIDAALERLNRAARGMSL</sequence>
<dbReference type="SUPFAM" id="SSF48452">
    <property type="entry name" value="TPR-like"/>
    <property type="match status" value="1"/>
</dbReference>
<dbReference type="Proteomes" id="UP001597135">
    <property type="component" value="Unassembled WGS sequence"/>
</dbReference>